<dbReference type="EMBL" id="CP107551">
    <property type="protein sequence ID" value="UYP18763.1"/>
    <property type="molecule type" value="Genomic_DNA"/>
</dbReference>
<protein>
    <submittedName>
        <fullName evidence="1">Uncharacterized protein</fullName>
    </submittedName>
</protein>
<reference evidence="1" key="1">
    <citation type="submission" date="2022-10" db="EMBL/GenBank/DDBJ databases">
        <title>Rhodococcus ferula Z13 complete genome.</title>
        <authorList>
            <person name="Long X."/>
            <person name="Zang M."/>
        </authorList>
    </citation>
    <scope>NUCLEOTIDE SEQUENCE</scope>
    <source>
        <strain evidence="1">Z13</strain>
    </source>
</reference>
<accession>A0ACD4DGF1</accession>
<proteinExistence type="predicted"/>
<name>A0ACD4DGF1_9NOCA</name>
<gene>
    <name evidence="1" type="ORF">OED52_19340</name>
</gene>
<dbReference type="Proteomes" id="UP001156484">
    <property type="component" value="Chromosome"/>
</dbReference>
<keyword evidence="2" id="KW-1185">Reference proteome</keyword>
<organism evidence="1 2">
    <name type="scientific">Rhodococcus sacchari</name>
    <dbReference type="NCBI Taxonomy" id="2962047"/>
    <lineage>
        <taxon>Bacteria</taxon>
        <taxon>Bacillati</taxon>
        <taxon>Actinomycetota</taxon>
        <taxon>Actinomycetes</taxon>
        <taxon>Mycobacteriales</taxon>
        <taxon>Nocardiaceae</taxon>
        <taxon>Rhodococcus</taxon>
    </lineage>
</organism>
<evidence type="ECO:0000313" key="1">
    <source>
        <dbReference type="EMBL" id="UYP18763.1"/>
    </source>
</evidence>
<sequence>MTRSDPNPGLLLQETLRIGLVDRIPELPEEVWWRVFDIATDPLTPQLGSDLIPVDDVDENRSVVFDFEEFPVDQLPNGNIDDAPLQEFVDDTTNPELWQPRSTRAVPVIPAPQRWNRDP</sequence>
<evidence type="ECO:0000313" key="2">
    <source>
        <dbReference type="Proteomes" id="UP001156484"/>
    </source>
</evidence>